<dbReference type="EMBL" id="JAESJJ010000009">
    <property type="protein sequence ID" value="MBL3608987.1"/>
    <property type="molecule type" value="Genomic_DNA"/>
</dbReference>
<evidence type="ECO:0000256" key="1">
    <source>
        <dbReference type="SAM" id="MobiDB-lite"/>
    </source>
</evidence>
<protein>
    <submittedName>
        <fullName evidence="3">Uncharacterized protein</fullName>
    </submittedName>
</protein>
<gene>
    <name evidence="3" type="ORF">JMM60_09260</name>
</gene>
<keyword evidence="2" id="KW-1133">Transmembrane helix</keyword>
<keyword evidence="2" id="KW-0812">Transmembrane</keyword>
<feature type="transmembrane region" description="Helical" evidence="2">
    <location>
        <begin position="53"/>
        <end position="72"/>
    </location>
</feature>
<sequence length="75" mass="7996">MSGRVGDDLAAGDGALRGNGNVAGVAEGRERAVDRIAAIRVAFASEYQAVRRVFMFFRAMFASAIAQISVWSHPP</sequence>
<feature type="region of interest" description="Disordered" evidence="1">
    <location>
        <begin position="1"/>
        <end position="20"/>
    </location>
</feature>
<organism evidence="3 4">
    <name type="scientific">Rhodovulum sulfidophilum</name>
    <name type="common">Rhodobacter sulfidophilus</name>
    <dbReference type="NCBI Taxonomy" id="35806"/>
    <lineage>
        <taxon>Bacteria</taxon>
        <taxon>Pseudomonadati</taxon>
        <taxon>Pseudomonadota</taxon>
        <taxon>Alphaproteobacteria</taxon>
        <taxon>Rhodobacterales</taxon>
        <taxon>Paracoccaceae</taxon>
        <taxon>Rhodovulum</taxon>
    </lineage>
</organism>
<reference evidence="3 4" key="1">
    <citation type="submission" date="2021-01" db="EMBL/GenBank/DDBJ databases">
        <title>Draft genomes of Rhodovulum sulfidophilum.</title>
        <authorList>
            <person name="Guzman M.S."/>
        </authorList>
    </citation>
    <scope>NUCLEOTIDE SEQUENCE [LARGE SCALE GENOMIC DNA]</scope>
    <source>
        <strain evidence="3 4">AB35</strain>
    </source>
</reference>
<name>A0ABS1RSF2_RHOSU</name>
<proteinExistence type="predicted"/>
<accession>A0ABS1RSF2</accession>
<comment type="caution">
    <text evidence="3">The sequence shown here is derived from an EMBL/GenBank/DDBJ whole genome shotgun (WGS) entry which is preliminary data.</text>
</comment>
<keyword evidence="2" id="KW-0472">Membrane</keyword>
<dbReference type="RefSeq" id="WP_202248846.1">
    <property type="nucleotide sequence ID" value="NZ_JAESJJ010000009.1"/>
</dbReference>
<keyword evidence="4" id="KW-1185">Reference proteome</keyword>
<dbReference type="Proteomes" id="UP000604473">
    <property type="component" value="Unassembled WGS sequence"/>
</dbReference>
<evidence type="ECO:0000256" key="2">
    <source>
        <dbReference type="SAM" id="Phobius"/>
    </source>
</evidence>
<evidence type="ECO:0000313" key="3">
    <source>
        <dbReference type="EMBL" id="MBL3608987.1"/>
    </source>
</evidence>
<evidence type="ECO:0000313" key="4">
    <source>
        <dbReference type="Proteomes" id="UP000604473"/>
    </source>
</evidence>